<dbReference type="OrthoDB" id="5422822at2"/>
<dbReference type="CDD" id="cd00085">
    <property type="entry name" value="HNHc"/>
    <property type="match status" value="1"/>
</dbReference>
<dbReference type="RefSeq" id="WP_126910865.1">
    <property type="nucleotide sequence ID" value="NZ_ML133772.1"/>
</dbReference>
<dbReference type="AlphaFoldDB" id="A0A432NML6"/>
<name>A0A432NML6_9HYPH</name>
<dbReference type="InterPro" id="IPR003615">
    <property type="entry name" value="HNH_nuc"/>
</dbReference>
<proteinExistence type="predicted"/>
<dbReference type="EMBL" id="RJTJ01000025">
    <property type="protein sequence ID" value="RUM00653.1"/>
    <property type="molecule type" value="Genomic_DNA"/>
</dbReference>
<evidence type="ECO:0000313" key="3">
    <source>
        <dbReference type="Proteomes" id="UP000278081"/>
    </source>
</evidence>
<evidence type="ECO:0000259" key="1">
    <source>
        <dbReference type="SMART" id="SM00507"/>
    </source>
</evidence>
<dbReference type="SMART" id="SM00507">
    <property type="entry name" value="HNHc"/>
    <property type="match status" value="1"/>
</dbReference>
<reference evidence="2 3" key="1">
    <citation type="submission" date="2018-11" db="EMBL/GenBank/DDBJ databases">
        <title>Rhizobium chutanense sp. nov., isolated from root nodules of Phaseolus vulgaris in China.</title>
        <authorList>
            <person name="Huo Y."/>
        </authorList>
    </citation>
    <scope>NUCLEOTIDE SEQUENCE [LARGE SCALE GENOMIC DNA]</scope>
    <source>
        <strain evidence="2 3">C16</strain>
    </source>
</reference>
<feature type="domain" description="HNH nuclease" evidence="1">
    <location>
        <begin position="37"/>
        <end position="115"/>
    </location>
</feature>
<dbReference type="Gene3D" id="1.10.30.50">
    <property type="match status" value="1"/>
</dbReference>
<organism evidence="2 3">
    <name type="scientific">Rhizobium chutanense</name>
    <dbReference type="NCBI Taxonomy" id="2035448"/>
    <lineage>
        <taxon>Bacteria</taxon>
        <taxon>Pseudomonadati</taxon>
        <taxon>Pseudomonadota</taxon>
        <taxon>Alphaproteobacteria</taxon>
        <taxon>Hyphomicrobiales</taxon>
        <taxon>Rhizobiaceae</taxon>
        <taxon>Rhizobium/Agrobacterium group</taxon>
        <taxon>Rhizobium</taxon>
    </lineage>
</organism>
<evidence type="ECO:0000313" key="2">
    <source>
        <dbReference type="EMBL" id="RUM00653.1"/>
    </source>
</evidence>
<comment type="caution">
    <text evidence="2">The sequence shown here is derived from an EMBL/GenBank/DDBJ whole genome shotgun (WGS) entry which is preliminary data.</text>
</comment>
<accession>A0A432NML6</accession>
<dbReference type="Proteomes" id="UP000278081">
    <property type="component" value="Unassembled WGS sequence"/>
</dbReference>
<protein>
    <recommendedName>
        <fullName evidence="1">HNH nuclease domain-containing protein</fullName>
    </recommendedName>
</protein>
<gene>
    <name evidence="2" type="ORF">EFR84_24180</name>
</gene>
<sequence>MTIDQDVITAQIRDLFDAAAVAGWNWDDAKATKAKEALKAVMFEAQQNRCFYCRRRIKDMLGHSELDHILPKDGRGRIPARLVSNERSDRKNTVGYSRFTFEPLNLVLSCKPCNTAKGTYDSRSDRSIDALEEYVSDDGNYYEWVHPFIHAYEDHIILLKGLIYQPAQGSINGDAVISACKLASVAAVERMACEKKVKEATKVKKAFILLLEESELHDWDYLVGLVCGQFPNESVARIREIGESVRDFAGDD</sequence>